<feature type="transmembrane region" description="Helical" evidence="1">
    <location>
        <begin position="93"/>
        <end position="117"/>
    </location>
</feature>
<organism evidence="2 3">
    <name type="scientific">Marchantia polymorpha</name>
    <name type="common">Common liverwort</name>
    <name type="synonym">Marchantia aquatica</name>
    <dbReference type="NCBI Taxonomy" id="3197"/>
    <lineage>
        <taxon>Eukaryota</taxon>
        <taxon>Viridiplantae</taxon>
        <taxon>Streptophyta</taxon>
        <taxon>Embryophyta</taxon>
        <taxon>Marchantiophyta</taxon>
        <taxon>Marchantiopsida</taxon>
        <taxon>Marchantiidae</taxon>
        <taxon>Marchantiales</taxon>
        <taxon>Marchantiaceae</taxon>
        <taxon>Marchantia</taxon>
    </lineage>
</organism>
<proteinExistence type="predicted"/>
<evidence type="ECO:0000256" key="1">
    <source>
        <dbReference type="SAM" id="Phobius"/>
    </source>
</evidence>
<gene>
    <name evidence="2" type="ORF">MARPO_0003s0016</name>
</gene>
<dbReference type="Proteomes" id="UP000244005">
    <property type="component" value="Unassembled WGS sequence"/>
</dbReference>
<keyword evidence="3" id="KW-1185">Reference proteome</keyword>
<keyword evidence="1" id="KW-1133">Transmembrane helix</keyword>
<dbReference type="Gramene" id="Mp7g09970.1">
    <property type="protein sequence ID" value="Mp7g09970.1.cds"/>
    <property type="gene ID" value="Mp7g09970"/>
</dbReference>
<keyword evidence="1" id="KW-0812">Transmembrane</keyword>
<evidence type="ECO:0000313" key="3">
    <source>
        <dbReference type="Proteomes" id="UP000244005"/>
    </source>
</evidence>
<reference evidence="3" key="1">
    <citation type="journal article" date="2017" name="Cell">
        <title>Insights into land plant evolution garnered from the Marchantia polymorpha genome.</title>
        <authorList>
            <person name="Bowman J.L."/>
            <person name="Kohchi T."/>
            <person name="Yamato K.T."/>
            <person name="Jenkins J."/>
            <person name="Shu S."/>
            <person name="Ishizaki K."/>
            <person name="Yamaoka S."/>
            <person name="Nishihama R."/>
            <person name="Nakamura Y."/>
            <person name="Berger F."/>
            <person name="Adam C."/>
            <person name="Aki S.S."/>
            <person name="Althoff F."/>
            <person name="Araki T."/>
            <person name="Arteaga-Vazquez M.A."/>
            <person name="Balasubrmanian S."/>
            <person name="Barry K."/>
            <person name="Bauer D."/>
            <person name="Boehm C.R."/>
            <person name="Briginshaw L."/>
            <person name="Caballero-Perez J."/>
            <person name="Catarino B."/>
            <person name="Chen F."/>
            <person name="Chiyoda S."/>
            <person name="Chovatia M."/>
            <person name="Davies K.M."/>
            <person name="Delmans M."/>
            <person name="Demura T."/>
            <person name="Dierschke T."/>
            <person name="Dolan L."/>
            <person name="Dorantes-Acosta A.E."/>
            <person name="Eklund D.M."/>
            <person name="Florent S.N."/>
            <person name="Flores-Sandoval E."/>
            <person name="Fujiyama A."/>
            <person name="Fukuzawa H."/>
            <person name="Galik B."/>
            <person name="Grimanelli D."/>
            <person name="Grimwood J."/>
            <person name="Grossniklaus U."/>
            <person name="Hamada T."/>
            <person name="Haseloff J."/>
            <person name="Hetherington A.J."/>
            <person name="Higo A."/>
            <person name="Hirakawa Y."/>
            <person name="Hundley H.N."/>
            <person name="Ikeda Y."/>
            <person name="Inoue K."/>
            <person name="Inoue S.I."/>
            <person name="Ishida S."/>
            <person name="Jia Q."/>
            <person name="Kakita M."/>
            <person name="Kanazawa T."/>
            <person name="Kawai Y."/>
            <person name="Kawashima T."/>
            <person name="Kennedy M."/>
            <person name="Kinose K."/>
            <person name="Kinoshita T."/>
            <person name="Kohara Y."/>
            <person name="Koide E."/>
            <person name="Komatsu K."/>
            <person name="Kopischke S."/>
            <person name="Kubo M."/>
            <person name="Kyozuka J."/>
            <person name="Lagercrantz U."/>
            <person name="Lin S.S."/>
            <person name="Lindquist E."/>
            <person name="Lipzen A.M."/>
            <person name="Lu C.W."/>
            <person name="De Luna E."/>
            <person name="Martienssen R.A."/>
            <person name="Minamino N."/>
            <person name="Mizutani M."/>
            <person name="Mizutani M."/>
            <person name="Mochizuki N."/>
            <person name="Monte I."/>
            <person name="Mosher R."/>
            <person name="Nagasaki H."/>
            <person name="Nakagami H."/>
            <person name="Naramoto S."/>
            <person name="Nishitani K."/>
            <person name="Ohtani M."/>
            <person name="Okamoto T."/>
            <person name="Okumura M."/>
            <person name="Phillips J."/>
            <person name="Pollak B."/>
            <person name="Reinders A."/>
            <person name="Rovekamp M."/>
            <person name="Sano R."/>
            <person name="Sawa S."/>
            <person name="Schmid M.W."/>
            <person name="Shirakawa M."/>
            <person name="Solano R."/>
            <person name="Spunde A."/>
            <person name="Suetsugu N."/>
            <person name="Sugano S."/>
            <person name="Sugiyama A."/>
            <person name="Sun R."/>
            <person name="Suzuki Y."/>
            <person name="Takenaka M."/>
            <person name="Takezawa D."/>
            <person name="Tomogane H."/>
            <person name="Tsuzuki M."/>
            <person name="Ueda T."/>
            <person name="Umeda M."/>
            <person name="Ward J.M."/>
            <person name="Watanabe Y."/>
            <person name="Yazaki K."/>
            <person name="Yokoyama R."/>
            <person name="Yoshitake Y."/>
            <person name="Yotsui I."/>
            <person name="Zachgo S."/>
            <person name="Schmutz J."/>
        </authorList>
    </citation>
    <scope>NUCLEOTIDE SEQUENCE [LARGE SCALE GENOMIC DNA]</scope>
    <source>
        <strain evidence="3">Tak-1</strain>
    </source>
</reference>
<name>A0A2R6XSS5_MARPO</name>
<sequence length="146" mass="16840">MKLFYITQGRCDFHFLDYQVKGAEIPPAQGLFVHQRLLYSFMIDAPAEIAEHSRLYWNLHSTFGTGILSVTIAESLYMIHHASTNDDLSPGTPTWFCLVLGFCSMVLHSCIHINLVFHIHPCLLGHSDVRLWHCLQWVTCKISRFY</sequence>
<keyword evidence="1" id="KW-0472">Membrane</keyword>
<feature type="transmembrane region" description="Helical" evidence="1">
    <location>
        <begin position="55"/>
        <end position="73"/>
    </location>
</feature>
<evidence type="ECO:0000313" key="2">
    <source>
        <dbReference type="EMBL" id="PTQ49106.1"/>
    </source>
</evidence>
<dbReference type="AlphaFoldDB" id="A0A2R6XSS5"/>
<accession>A0A2R6XSS5</accession>
<dbReference type="EMBL" id="KZ772675">
    <property type="protein sequence ID" value="PTQ49106.1"/>
    <property type="molecule type" value="Genomic_DNA"/>
</dbReference>
<protein>
    <submittedName>
        <fullName evidence="2">Uncharacterized protein</fullName>
    </submittedName>
</protein>